<evidence type="ECO:0000313" key="2">
    <source>
        <dbReference type="EMBL" id="KAK5957097.1"/>
    </source>
</evidence>
<feature type="region of interest" description="Disordered" evidence="1">
    <location>
        <begin position="1"/>
        <end position="20"/>
    </location>
</feature>
<reference evidence="2 3" key="1">
    <citation type="submission" date="2022-12" db="EMBL/GenBank/DDBJ databases">
        <title>Genomic features and morphological characterization of a novel Knufia sp. strain isolated from spacecraft assembly facility.</title>
        <authorList>
            <person name="Teixeira M."/>
            <person name="Chander A.M."/>
            <person name="Stajich J.E."/>
            <person name="Venkateswaran K."/>
        </authorList>
    </citation>
    <scope>NUCLEOTIDE SEQUENCE [LARGE SCALE GENOMIC DNA]</scope>
    <source>
        <strain evidence="2 3">FJI-L2-BK-P2</strain>
    </source>
</reference>
<protein>
    <submittedName>
        <fullName evidence="2">Uncharacterized protein</fullName>
    </submittedName>
</protein>
<dbReference type="Proteomes" id="UP001316803">
    <property type="component" value="Unassembled WGS sequence"/>
</dbReference>
<keyword evidence="3" id="KW-1185">Reference proteome</keyword>
<gene>
    <name evidence="2" type="ORF">OHC33_001466</name>
</gene>
<organism evidence="2 3">
    <name type="scientific">Knufia fluminis</name>
    <dbReference type="NCBI Taxonomy" id="191047"/>
    <lineage>
        <taxon>Eukaryota</taxon>
        <taxon>Fungi</taxon>
        <taxon>Dikarya</taxon>
        <taxon>Ascomycota</taxon>
        <taxon>Pezizomycotina</taxon>
        <taxon>Eurotiomycetes</taxon>
        <taxon>Chaetothyriomycetidae</taxon>
        <taxon>Chaetothyriales</taxon>
        <taxon>Trichomeriaceae</taxon>
        <taxon>Knufia</taxon>
    </lineage>
</organism>
<name>A0AAN8IRE8_9EURO</name>
<dbReference type="EMBL" id="JAKLMC020000003">
    <property type="protein sequence ID" value="KAK5957097.1"/>
    <property type="molecule type" value="Genomic_DNA"/>
</dbReference>
<evidence type="ECO:0000313" key="3">
    <source>
        <dbReference type="Proteomes" id="UP001316803"/>
    </source>
</evidence>
<accession>A0AAN8IRE8</accession>
<proteinExistence type="predicted"/>
<sequence length="186" mass="20724">MSANNPSYSRQESDNPNISTHTKNLVLDAGLPDDIFRPFYQQAVCDATWANYPGGVPPLNKIVFQNVINELLQRPHEQYPHDAGQPALMAMLGEFGYQLGYRIRTVALAPVGAHPADPEILKAADVEEEYPHKDIIEQLTDVEQSPLAIWHPPYENNARPGHYWFCVIPGCKIKAARQGIPGLNSI</sequence>
<evidence type="ECO:0000256" key="1">
    <source>
        <dbReference type="SAM" id="MobiDB-lite"/>
    </source>
</evidence>
<comment type="caution">
    <text evidence="2">The sequence shown here is derived from an EMBL/GenBank/DDBJ whole genome shotgun (WGS) entry which is preliminary data.</text>
</comment>
<dbReference type="AlphaFoldDB" id="A0AAN8IRE8"/>